<evidence type="ECO:0000313" key="1">
    <source>
        <dbReference type="EMBL" id="KAJ2768386.1"/>
    </source>
</evidence>
<protein>
    <submittedName>
        <fullName evidence="1">Uncharacterized protein</fullName>
    </submittedName>
</protein>
<feature type="non-terminal residue" evidence="1">
    <location>
        <position position="457"/>
    </location>
</feature>
<organism evidence="1 2">
    <name type="scientific">Coemansia nantahalensis</name>
    <dbReference type="NCBI Taxonomy" id="2789366"/>
    <lineage>
        <taxon>Eukaryota</taxon>
        <taxon>Fungi</taxon>
        <taxon>Fungi incertae sedis</taxon>
        <taxon>Zoopagomycota</taxon>
        <taxon>Kickxellomycotina</taxon>
        <taxon>Kickxellomycetes</taxon>
        <taxon>Kickxellales</taxon>
        <taxon>Kickxellaceae</taxon>
        <taxon>Coemansia</taxon>
    </lineage>
</organism>
<name>A0ACC1JW72_9FUNG</name>
<reference evidence="1" key="1">
    <citation type="submission" date="2022-07" db="EMBL/GenBank/DDBJ databases">
        <title>Phylogenomic reconstructions and comparative analyses of Kickxellomycotina fungi.</title>
        <authorList>
            <person name="Reynolds N.K."/>
            <person name="Stajich J.E."/>
            <person name="Barry K."/>
            <person name="Grigoriev I.V."/>
            <person name="Crous P."/>
            <person name="Smith M.E."/>
        </authorList>
    </citation>
    <scope>NUCLEOTIDE SEQUENCE</scope>
    <source>
        <strain evidence="1">CBS 109366</strain>
    </source>
</reference>
<dbReference type="EMBL" id="JANBUJ010001188">
    <property type="protein sequence ID" value="KAJ2768386.1"/>
    <property type="molecule type" value="Genomic_DNA"/>
</dbReference>
<accession>A0ACC1JW72</accession>
<sequence length="457" mass="49321">MNQNHYDNALGGSSRPRPVFTAARRREMLPIHRGLISHNAPPVDKSKARQQQQPPPPPPQLPTETVISLPLLASPLAAWAQSASAPQHTSQLLLPTSPTAQTFLSPPPLLSAMPLPQLTLAFGHTSQQLLPTTPAVQMHSPLLPSTVSLSHLPLASPPVPMFAMPVLPQLLATAAPETPVAAAYPSLSGYLDPTLIPMVSAAATATMAPPVESALAGTPAMGISPLDTTLIEAQLLSYIASPPLHPSMPEPLHVSPPPPSNVPAELYLQPVQHGQSSQALSPLPPSESQPPPGKLRTLNYLNRDQFIQMQSLIHDYGEDWERLSKMMGIRPRDLSKNWIGHSLATEITKAWTHDEMVILYLCRELDICCRRTAKIISTKLPLQCRRKNLTRTAFSCGDLGPGPHRQGGSRGPGRRSASIADDSAGAPDDEAKKDDEGEDGEDIRWETGHDGENFFRG</sequence>
<keyword evidence="2" id="KW-1185">Reference proteome</keyword>
<comment type="caution">
    <text evidence="1">The sequence shown here is derived from an EMBL/GenBank/DDBJ whole genome shotgun (WGS) entry which is preliminary data.</text>
</comment>
<evidence type="ECO:0000313" key="2">
    <source>
        <dbReference type="Proteomes" id="UP001140234"/>
    </source>
</evidence>
<gene>
    <name evidence="1" type="ORF">IWQ57_003557</name>
</gene>
<dbReference type="Proteomes" id="UP001140234">
    <property type="component" value="Unassembled WGS sequence"/>
</dbReference>
<proteinExistence type="predicted"/>